<feature type="region of interest" description="Disordered" evidence="2">
    <location>
        <begin position="1"/>
        <end position="48"/>
    </location>
</feature>
<reference evidence="3 4" key="1">
    <citation type="submission" date="2020-02" db="EMBL/GenBank/DDBJ databases">
        <title>Esox lucius (northern pike) genome, fEsoLuc1, primary haplotype.</title>
        <authorList>
            <person name="Myers G."/>
            <person name="Karagic N."/>
            <person name="Meyer A."/>
            <person name="Pippel M."/>
            <person name="Reichard M."/>
            <person name="Winkler S."/>
            <person name="Tracey A."/>
            <person name="Sims Y."/>
            <person name="Howe K."/>
            <person name="Rhie A."/>
            <person name="Formenti G."/>
            <person name="Durbin R."/>
            <person name="Fedrigo O."/>
            <person name="Jarvis E.D."/>
        </authorList>
    </citation>
    <scope>NUCLEOTIDE SEQUENCE [LARGE SCALE GENOMIC DNA]</scope>
</reference>
<evidence type="ECO:0000313" key="3">
    <source>
        <dbReference type="Ensembl" id="ENSELUP00000083353.1"/>
    </source>
</evidence>
<sequence>MPTEGPEAVCSERLRHHERSRRKESNGQSKPILRASHPRTVATASRSSEDEISRCGGILPSISRLSKRLKEVICALQADRQQQRPRGEEGDGPGILGMEELRWRINQLERDKLELASKHNHQVSSLESQVARLRASVERGEAQRQTLEYDMAVVRKEAGLERRDAQEQMAALSMQNQQLMVHTAELQQKVCDLQKALDITRKAREEDQHALQQEVEERDRLVLSTNAENDQLVSKNTQLHKLLQEQEETLQELKKRMGEVQREKERDGEALRRQTSELGCITDREDRIKKELEAALQRGRSLEANIESERAAHLESKFNSEIIQLRIRDLEAALQVEKSSQAEALSSLEMVKQQFREVEKAYSTERAQGQEATQRLAQFEKEHLISEAELCRAVEEEKRVTSQLRLQLQEQNARHTDSQTQLDTARQRVGFLEEVCDSWKRELQQILDHHNIGEPQSSDVPVCEGEEEKHNLTAVMDLLRRTLTSYRTNLDRTTAEVQDQQQQTNRLVQEFQFNQNLLSEQKKHVKECRSALSDCNVELQRLRAECSQKTFQTERLQTDFQTALKNWEREREGEREKERERTAELHEEIQKISQLYQKDSQEKLSFLHGLYQRLLAGCVLISQPQCILGSFTWTELCDVITEHINALTSDLTHANEKVVQLESVCDSKSVCVSELKQSQECVLVRLEETVRQKEEAWMAQRREMEQQHKHAVSQLQGKIQVYCSQLEEVHQRLSSLERQCSQLTSDLSKIKRALSQSDLQGSALLSACSLLIGAVTHLSHATHTLRTQKALLTHRLARSEGLETGIRTLVQALGDGEAERNGGGGLRRWRSCVVCVIAVNRLCVLGRKSRVLFRMRCRGYPSLGVSVPVWPPLENGLTAPSKGEEEQKDEGRGGECVRWFRCKGLCSFIVSSMAKIQDVLAHTAPSSEVLLSAAQNSLSGLLEGLLTPPDPPSPSARTLGPLVTRLGQGLNPLTDKQISCKRLVASLQQHFLVFTQRLHSAEVERRSLRVQLANRKRVAKDKRQPAHNDPDIHLVPAERFRSVCEELREALQREQQAQSLLKQQADQLDHLGRRMDTLIQEDREREHTLTQAVQSLSEARKEVRHKEQSLRVLGKHLSGLQQQKKNLEESVHHAENAICMTAKSTDSLVNYMKAVEDSYREVRDHIVQSRSTATGEDLPLPLPKVHLNLMGTERLLGRPDFASCQSLVGMFSEVYHAVCSRIGSLEREISAHQSHVSALRTELHDACLRENLCFIPVCESQSPVTPPLDELCQPVSDPEAPPTDRTNVPLRETSRTSGTCVPCQPLHSPPPPLPDPSQKTRGTKMSSKKAGPAASKNRSRRTRTSVVS</sequence>
<organism evidence="3 4">
    <name type="scientific">Esox lucius</name>
    <name type="common">Northern pike</name>
    <dbReference type="NCBI Taxonomy" id="8010"/>
    <lineage>
        <taxon>Eukaryota</taxon>
        <taxon>Metazoa</taxon>
        <taxon>Chordata</taxon>
        <taxon>Craniata</taxon>
        <taxon>Vertebrata</taxon>
        <taxon>Euteleostomi</taxon>
        <taxon>Actinopterygii</taxon>
        <taxon>Neopterygii</taxon>
        <taxon>Teleostei</taxon>
        <taxon>Protacanthopterygii</taxon>
        <taxon>Esociformes</taxon>
        <taxon>Esocidae</taxon>
        <taxon>Esox</taxon>
    </lineage>
</organism>
<dbReference type="Ensembl" id="ENSELUT00000108999.1">
    <property type="protein sequence ID" value="ENSELUP00000083353.1"/>
    <property type="gene ID" value="ENSELUG00000006334.3"/>
</dbReference>
<evidence type="ECO:0000256" key="2">
    <source>
        <dbReference type="SAM" id="MobiDB-lite"/>
    </source>
</evidence>
<accession>A0AAY5K315</accession>
<keyword evidence="1" id="KW-0175">Coiled coil</keyword>
<dbReference type="PANTHER" id="PTHR37476:SF1">
    <property type="entry name" value="COILED-COIL DOMAIN-CONTAINING PROTEIN 171"/>
    <property type="match status" value="1"/>
</dbReference>
<keyword evidence="4" id="KW-1185">Reference proteome</keyword>
<name>A0AAY5K315_ESOLU</name>
<dbReference type="PANTHER" id="PTHR37476">
    <property type="entry name" value="COILED-COIL DOMAIN-CONTAINING PROTEIN 171"/>
    <property type="match status" value="1"/>
</dbReference>
<protein>
    <recommendedName>
        <fullName evidence="5">Coiled-coil domain containing 171</fullName>
    </recommendedName>
</protein>
<dbReference type="GeneTree" id="ENSGT00940000167699"/>
<reference evidence="3" key="3">
    <citation type="submission" date="2025-09" db="UniProtKB">
        <authorList>
            <consortium name="Ensembl"/>
        </authorList>
    </citation>
    <scope>IDENTIFICATION</scope>
</reference>
<evidence type="ECO:0000313" key="4">
    <source>
        <dbReference type="Proteomes" id="UP000265140"/>
    </source>
</evidence>
<feature type="coiled-coil region" evidence="1">
    <location>
        <begin position="1110"/>
        <end position="1137"/>
    </location>
</feature>
<feature type="coiled-coil region" evidence="1">
    <location>
        <begin position="98"/>
        <end position="175"/>
    </location>
</feature>
<dbReference type="Proteomes" id="UP000265140">
    <property type="component" value="Chromosome 24"/>
</dbReference>
<feature type="coiled-coil region" evidence="1">
    <location>
        <begin position="394"/>
        <end position="442"/>
    </location>
</feature>
<feature type="compositionally biased region" description="Basic residues" evidence="2">
    <location>
        <begin position="1337"/>
        <end position="1348"/>
    </location>
</feature>
<feature type="coiled-coil region" evidence="1">
    <location>
        <begin position="229"/>
        <end position="312"/>
    </location>
</feature>
<reference evidence="3" key="2">
    <citation type="submission" date="2025-08" db="UniProtKB">
        <authorList>
            <consortium name="Ensembl"/>
        </authorList>
    </citation>
    <scope>IDENTIFICATION</scope>
</reference>
<feature type="region of interest" description="Disordered" evidence="2">
    <location>
        <begin position="1269"/>
        <end position="1348"/>
    </location>
</feature>
<feature type="coiled-coil region" evidence="1">
    <location>
        <begin position="476"/>
        <end position="545"/>
    </location>
</feature>
<evidence type="ECO:0008006" key="5">
    <source>
        <dbReference type="Google" id="ProtNLM"/>
    </source>
</evidence>
<feature type="coiled-coil region" evidence="1">
    <location>
        <begin position="1037"/>
        <end position="1081"/>
    </location>
</feature>
<proteinExistence type="predicted"/>
<feature type="compositionally biased region" description="Basic and acidic residues" evidence="2">
    <location>
        <begin position="10"/>
        <end position="25"/>
    </location>
</feature>
<evidence type="ECO:0000256" key="1">
    <source>
        <dbReference type="SAM" id="Coils"/>
    </source>
</evidence>
<feature type="coiled-coil region" evidence="1">
    <location>
        <begin position="644"/>
        <end position="753"/>
    </location>
</feature>